<dbReference type="RefSeq" id="WP_219766923.1">
    <property type="nucleotide sequence ID" value="NZ_JAHYBZ010000021.1"/>
</dbReference>
<keyword evidence="3" id="KW-1185">Reference proteome</keyword>
<evidence type="ECO:0000313" key="2">
    <source>
        <dbReference type="EMBL" id="MBW6402057.1"/>
    </source>
</evidence>
<gene>
    <name evidence="2" type="ORF">KPL78_29695</name>
</gene>
<dbReference type="EMBL" id="JAHYBZ010000021">
    <property type="protein sequence ID" value="MBW6402057.1"/>
    <property type="molecule type" value="Genomic_DNA"/>
</dbReference>
<dbReference type="Proteomes" id="UP001196565">
    <property type="component" value="Unassembled WGS sequence"/>
</dbReference>
<feature type="domain" description="DnaA N-terminal" evidence="1">
    <location>
        <begin position="112"/>
        <end position="159"/>
    </location>
</feature>
<protein>
    <recommendedName>
        <fullName evidence="1">DnaA N-terminal domain-containing protein</fullName>
    </recommendedName>
</protein>
<name>A0ABS7AIA5_9PROT</name>
<reference evidence="2 3" key="1">
    <citation type="submission" date="2021-07" db="EMBL/GenBank/DDBJ databases">
        <authorList>
            <person name="So Y."/>
        </authorList>
    </citation>
    <scope>NUCLEOTIDE SEQUENCE [LARGE SCALE GENOMIC DNA]</scope>
    <source>
        <strain evidence="2 3">HJA6</strain>
    </source>
</reference>
<organism evidence="2 3">
    <name type="scientific">Roseomonas alba</name>
    <dbReference type="NCBI Taxonomy" id="2846776"/>
    <lineage>
        <taxon>Bacteria</taxon>
        <taxon>Pseudomonadati</taxon>
        <taxon>Pseudomonadota</taxon>
        <taxon>Alphaproteobacteria</taxon>
        <taxon>Acetobacterales</taxon>
        <taxon>Roseomonadaceae</taxon>
        <taxon>Roseomonas</taxon>
    </lineage>
</organism>
<dbReference type="Pfam" id="PF11638">
    <property type="entry name" value="DnaA_N"/>
    <property type="match status" value="1"/>
</dbReference>
<comment type="caution">
    <text evidence="2">The sequence shown here is derived from an EMBL/GenBank/DDBJ whole genome shotgun (WGS) entry which is preliminary data.</text>
</comment>
<dbReference type="Gene3D" id="3.30.300.180">
    <property type="match status" value="1"/>
</dbReference>
<dbReference type="InterPro" id="IPR038454">
    <property type="entry name" value="DnaA_N_sf"/>
</dbReference>
<evidence type="ECO:0000259" key="1">
    <source>
        <dbReference type="Pfam" id="PF11638"/>
    </source>
</evidence>
<accession>A0ABS7AIA5</accession>
<evidence type="ECO:0000313" key="3">
    <source>
        <dbReference type="Proteomes" id="UP001196565"/>
    </source>
</evidence>
<proteinExistence type="predicted"/>
<sequence length="180" mass="20630">MKSLFPKDMLPKPLRADFEAFWNAYPRRNPNPRANAETAFAQAVKQGAGPEDLVRAADAYATECRSRGIGSEFIVHASTFLRQRRFLDYLRAPVAEAPVCKLPAIDHPLWHRLQTRVSEADFRRWMQPLRCVSLTEGSRAVLLAPTRFHRDWVRQHFDLVLKAGLGVRILDIEIAEDLRP</sequence>
<dbReference type="InterPro" id="IPR024633">
    <property type="entry name" value="DnaA_N_dom"/>
</dbReference>